<keyword evidence="4" id="KW-1185">Reference proteome</keyword>
<proteinExistence type="predicted"/>
<dbReference type="Proteomes" id="UP000503349">
    <property type="component" value="Chromosome 8"/>
</dbReference>
<sequence length="380" mass="42305">MLNQKTSEGSTRPAVPPTQKILVPKVRYHPSIQTQTPGAQAKNSSSQNQRTRPGPVNSPKSGRHGGDNTTQVDSVPAVRPGSHGVQKQKQSSQKPANNTDQKLDQRAATDPGPPHKPSQLSLKGPLQPEQVPMGLGVHLERSVVEEVEVLTRGQSTNKQWFSWRKNRITASVAHRIAHCRFVNGKSKTPPPSYLSAITGEGPNVKTRAMSWGTTMEAEVVRRYQNCGLFIDAHHPWLAASPDGIVTDSRSGQWLLCLEVKCPYKHRQKRVEDACRDDPAFCLEIQEDKDRQEPGVAPVYRLKKSHSYYTQIQCQLAVTGLPQADLVVFTLKEMAIVPVKFDADLWEETVSKLEVFYRDAVLPHLREKKGKVTVGAWMPEL</sequence>
<feature type="region of interest" description="Disordered" evidence="1">
    <location>
        <begin position="1"/>
        <end position="131"/>
    </location>
</feature>
<accession>A0A6G1PT96</accession>
<protein>
    <recommendedName>
        <fullName evidence="2">YqaJ viral recombinase domain-containing protein</fullName>
    </recommendedName>
</protein>
<dbReference type="InterPro" id="IPR019080">
    <property type="entry name" value="YqaJ_viral_recombinase"/>
</dbReference>
<dbReference type="Pfam" id="PF09588">
    <property type="entry name" value="YqaJ"/>
    <property type="match status" value="1"/>
</dbReference>
<gene>
    <name evidence="3" type="ORF">EXN66_Car009125</name>
</gene>
<evidence type="ECO:0000259" key="2">
    <source>
        <dbReference type="Pfam" id="PF09588"/>
    </source>
</evidence>
<dbReference type="InterPro" id="IPR051703">
    <property type="entry name" value="NF-kappa-B_Signaling_Reg"/>
</dbReference>
<feature type="compositionally biased region" description="Polar residues" evidence="1">
    <location>
        <begin position="1"/>
        <end position="10"/>
    </location>
</feature>
<dbReference type="SUPFAM" id="SSF52980">
    <property type="entry name" value="Restriction endonuclease-like"/>
    <property type="match status" value="1"/>
</dbReference>
<dbReference type="Gene3D" id="3.90.320.10">
    <property type="match status" value="1"/>
</dbReference>
<dbReference type="PANTHER" id="PTHR46609:SF8">
    <property type="entry name" value="YQAJ VIRAL RECOMBINASE DOMAIN-CONTAINING PROTEIN"/>
    <property type="match status" value="1"/>
</dbReference>
<feature type="compositionally biased region" description="Polar residues" evidence="1">
    <location>
        <begin position="85"/>
        <end position="100"/>
    </location>
</feature>
<dbReference type="EMBL" id="CM015719">
    <property type="protein sequence ID" value="KAF3693449.1"/>
    <property type="molecule type" value="Genomic_DNA"/>
</dbReference>
<feature type="compositionally biased region" description="Polar residues" evidence="1">
    <location>
        <begin position="31"/>
        <end position="51"/>
    </location>
</feature>
<name>A0A6G1PT96_CHAAH</name>
<evidence type="ECO:0000313" key="3">
    <source>
        <dbReference type="EMBL" id="KAF3693449.1"/>
    </source>
</evidence>
<evidence type="ECO:0000313" key="4">
    <source>
        <dbReference type="Proteomes" id="UP000503349"/>
    </source>
</evidence>
<dbReference type="PANTHER" id="PTHR46609">
    <property type="entry name" value="EXONUCLEASE, PHAGE-TYPE/RECB, C-TERMINAL DOMAIN-CONTAINING PROTEIN"/>
    <property type="match status" value="1"/>
</dbReference>
<feature type="domain" description="YqaJ viral recombinase" evidence="2">
    <location>
        <begin position="159"/>
        <end position="320"/>
    </location>
</feature>
<dbReference type="InterPro" id="IPR011604">
    <property type="entry name" value="PDDEXK-like_dom_sf"/>
</dbReference>
<dbReference type="AlphaFoldDB" id="A0A6G1PT96"/>
<dbReference type="CDD" id="cd22343">
    <property type="entry name" value="PDDEXK_lambda_exonuclease-like"/>
    <property type="match status" value="1"/>
</dbReference>
<dbReference type="InterPro" id="IPR011335">
    <property type="entry name" value="Restrct_endonuc-II-like"/>
</dbReference>
<dbReference type="GO" id="GO:0006281">
    <property type="term" value="P:DNA repair"/>
    <property type="evidence" value="ECO:0007669"/>
    <property type="project" value="UniProtKB-ARBA"/>
</dbReference>
<organism evidence="3 4">
    <name type="scientific">Channa argus</name>
    <name type="common">Northern snakehead</name>
    <name type="synonym">Ophicephalus argus</name>
    <dbReference type="NCBI Taxonomy" id="215402"/>
    <lineage>
        <taxon>Eukaryota</taxon>
        <taxon>Metazoa</taxon>
        <taxon>Chordata</taxon>
        <taxon>Craniata</taxon>
        <taxon>Vertebrata</taxon>
        <taxon>Euteleostomi</taxon>
        <taxon>Actinopterygii</taxon>
        <taxon>Neopterygii</taxon>
        <taxon>Teleostei</taxon>
        <taxon>Neoteleostei</taxon>
        <taxon>Acanthomorphata</taxon>
        <taxon>Anabantaria</taxon>
        <taxon>Anabantiformes</taxon>
        <taxon>Channoidei</taxon>
        <taxon>Channidae</taxon>
        <taxon>Channa</taxon>
    </lineage>
</organism>
<reference evidence="3 4" key="1">
    <citation type="submission" date="2019-02" db="EMBL/GenBank/DDBJ databases">
        <title>Opniocepnalus argus genome.</title>
        <authorList>
            <person name="Zhou C."/>
            <person name="Xiao S."/>
        </authorList>
    </citation>
    <scope>NUCLEOTIDE SEQUENCE [LARGE SCALE GENOMIC DNA]</scope>
    <source>
        <strain evidence="3">OARG1902GOOAL</strain>
        <tissue evidence="3">Muscle</tissue>
    </source>
</reference>
<evidence type="ECO:0000256" key="1">
    <source>
        <dbReference type="SAM" id="MobiDB-lite"/>
    </source>
</evidence>
<reference evidence="4" key="2">
    <citation type="submission" date="2019-02" db="EMBL/GenBank/DDBJ databases">
        <title>Opniocepnalus argus Var Kimnra genome.</title>
        <authorList>
            <person name="Zhou C."/>
            <person name="Xiao S."/>
        </authorList>
    </citation>
    <scope>NUCLEOTIDE SEQUENCE [LARGE SCALE GENOMIC DNA]</scope>
</reference>